<keyword evidence="3" id="KW-1185">Reference proteome</keyword>
<sequence length="93" mass="10551">MDSDMEYQMEKVDANHYTVTRERSDELYGEYTVEIDYSYEAGKWVFEDRSQVERGEGGEMPDTSNALPMKAISGILLTAAGALLLVGRKRLNH</sequence>
<proteinExistence type="predicted"/>
<dbReference type="Proteomes" id="UP000192527">
    <property type="component" value="Chromosome"/>
</dbReference>
<name>A0A1W5ZSF0_9BACI</name>
<organism evidence="2 3">
    <name type="scientific">Halobacillus mangrovi</name>
    <dbReference type="NCBI Taxonomy" id="402384"/>
    <lineage>
        <taxon>Bacteria</taxon>
        <taxon>Bacillati</taxon>
        <taxon>Bacillota</taxon>
        <taxon>Bacilli</taxon>
        <taxon>Bacillales</taxon>
        <taxon>Bacillaceae</taxon>
        <taxon>Halobacillus</taxon>
    </lineage>
</organism>
<gene>
    <name evidence="2" type="ORF">HM131_04810</name>
</gene>
<reference evidence="2 3" key="1">
    <citation type="submission" date="2017-04" db="EMBL/GenBank/DDBJ databases">
        <title>The whole genome sequencing and assembly of Halobacillus mangrovi strain.</title>
        <authorList>
            <person name="Lee S.-J."/>
            <person name="Park M.-K."/>
            <person name="Kim J.-Y."/>
            <person name="Lee Y.-J."/>
            <person name="Yi H."/>
            <person name="Bahn Y.-S."/>
            <person name="Kim J.F."/>
            <person name="Lee D.-W."/>
        </authorList>
    </citation>
    <scope>NUCLEOTIDE SEQUENCE [LARGE SCALE GENOMIC DNA]</scope>
    <source>
        <strain evidence="2 3">KTB 131</strain>
    </source>
</reference>
<accession>A0A1W5ZSF0</accession>
<dbReference type="KEGG" id="hmn:HM131_04810"/>
<dbReference type="AlphaFoldDB" id="A0A1W5ZSF0"/>
<keyword evidence="1" id="KW-1133">Transmembrane helix</keyword>
<evidence type="ECO:0000313" key="3">
    <source>
        <dbReference type="Proteomes" id="UP000192527"/>
    </source>
</evidence>
<protein>
    <recommendedName>
        <fullName evidence="4">Gram-positive cocci surface proteins LPxTG domain-containing protein</fullName>
    </recommendedName>
</protein>
<dbReference type="EMBL" id="CP020772">
    <property type="protein sequence ID" value="ARI76195.1"/>
    <property type="molecule type" value="Genomic_DNA"/>
</dbReference>
<keyword evidence="1" id="KW-0812">Transmembrane</keyword>
<evidence type="ECO:0008006" key="4">
    <source>
        <dbReference type="Google" id="ProtNLM"/>
    </source>
</evidence>
<keyword evidence="1" id="KW-0472">Membrane</keyword>
<evidence type="ECO:0000313" key="2">
    <source>
        <dbReference type="EMBL" id="ARI76195.1"/>
    </source>
</evidence>
<feature type="transmembrane region" description="Helical" evidence="1">
    <location>
        <begin position="67"/>
        <end position="87"/>
    </location>
</feature>
<evidence type="ECO:0000256" key="1">
    <source>
        <dbReference type="SAM" id="Phobius"/>
    </source>
</evidence>